<proteinExistence type="inferred from homology"/>
<dbReference type="GO" id="GO:0015079">
    <property type="term" value="F:potassium ion transmembrane transporter activity"/>
    <property type="evidence" value="ECO:0007669"/>
    <property type="project" value="InterPro"/>
</dbReference>
<reference evidence="8" key="1">
    <citation type="submission" date="2018-05" db="EMBL/GenBank/DDBJ databases">
        <authorList>
            <person name="Lanie J.A."/>
            <person name="Ng W.-L."/>
            <person name="Kazmierczak K.M."/>
            <person name="Andrzejewski T.M."/>
            <person name="Davidsen T.M."/>
            <person name="Wayne K.J."/>
            <person name="Tettelin H."/>
            <person name="Glass J.I."/>
            <person name="Rusch D."/>
            <person name="Podicherti R."/>
            <person name="Tsui H.-C.T."/>
            <person name="Winkler M.E."/>
        </authorList>
    </citation>
    <scope>NUCLEOTIDE SEQUENCE</scope>
</reference>
<evidence type="ECO:0000256" key="1">
    <source>
        <dbReference type="ARBA" id="ARBA00007870"/>
    </source>
</evidence>
<evidence type="ECO:0000256" key="5">
    <source>
        <dbReference type="ARBA" id="ARBA00023002"/>
    </source>
</evidence>
<dbReference type="Pfam" id="PF02558">
    <property type="entry name" value="ApbA"/>
    <property type="match status" value="1"/>
</dbReference>
<keyword evidence="2" id="KW-0633">Potassium transport</keyword>
<keyword evidence="2" id="KW-0813">Transport</keyword>
<name>A0A382UIZ0_9ZZZZ</name>
<dbReference type="InterPro" id="IPR013332">
    <property type="entry name" value="KPR_N"/>
</dbReference>
<evidence type="ECO:0000259" key="7">
    <source>
        <dbReference type="Pfam" id="PF08546"/>
    </source>
</evidence>
<organism evidence="8">
    <name type="scientific">marine metagenome</name>
    <dbReference type="NCBI Taxonomy" id="408172"/>
    <lineage>
        <taxon>unclassified sequences</taxon>
        <taxon>metagenomes</taxon>
        <taxon>ecological metagenomes</taxon>
    </lineage>
</organism>
<keyword evidence="4" id="KW-0630">Potassium</keyword>
<dbReference type="InterPro" id="IPR013752">
    <property type="entry name" value="KPA_reductase"/>
</dbReference>
<dbReference type="FunFam" id="3.40.50.720:FF:000307">
    <property type="entry name" value="2-dehydropantoate 2-reductase"/>
    <property type="match status" value="1"/>
</dbReference>
<sequence length="255" mass="27738">MKICVVGAGAIGGLLAVHLSNSGNDVTVVDVGEHLDVIKSDGLKVLMSDGTEHQAHLRAVDAAEEVEEQDLIILAVKAQVLPMIATSISGMCGPDTMILPVQNGLPWWYFQKHGGEFEGHRLETLDPTGALTESIDVDRIIGCVVFPAGEIAEPGVIRHIEGNRFPLGELDGIDSERVESLVQLLTHAGFKSFQISDIRAEMWLKLWGNMSFNPISAMTHATLVDICQFDLTRTLARNLMSEAQDVANRLGITFR</sequence>
<dbReference type="InterPro" id="IPR036291">
    <property type="entry name" value="NAD(P)-bd_dom_sf"/>
</dbReference>
<dbReference type="AlphaFoldDB" id="A0A382UIZ0"/>
<evidence type="ECO:0000256" key="4">
    <source>
        <dbReference type="ARBA" id="ARBA00022958"/>
    </source>
</evidence>
<accession>A0A382UIZ0</accession>
<dbReference type="SUPFAM" id="SSF48179">
    <property type="entry name" value="6-phosphogluconate dehydrogenase C-terminal domain-like"/>
    <property type="match status" value="1"/>
</dbReference>
<dbReference type="GO" id="GO:0005886">
    <property type="term" value="C:plasma membrane"/>
    <property type="evidence" value="ECO:0007669"/>
    <property type="project" value="InterPro"/>
</dbReference>
<keyword evidence="2" id="KW-0406">Ion transport</keyword>
<comment type="similarity">
    <text evidence="1">Belongs to the ketopantoate reductase family.</text>
</comment>
<keyword evidence="3" id="KW-0521">NADP</keyword>
<dbReference type="InterPro" id="IPR013328">
    <property type="entry name" value="6PGD_dom2"/>
</dbReference>
<dbReference type="PRINTS" id="PR00335">
    <property type="entry name" value="KUPTAKETRKA"/>
</dbReference>
<dbReference type="SUPFAM" id="SSF51735">
    <property type="entry name" value="NAD(P)-binding Rossmann-fold domains"/>
    <property type="match status" value="1"/>
</dbReference>
<dbReference type="PANTHER" id="PTHR21708:SF45">
    <property type="entry name" value="2-DEHYDROPANTOATE 2-REDUCTASE"/>
    <property type="match status" value="1"/>
</dbReference>
<dbReference type="InterPro" id="IPR008927">
    <property type="entry name" value="6-PGluconate_DH-like_C_sf"/>
</dbReference>
<evidence type="ECO:0000259" key="6">
    <source>
        <dbReference type="Pfam" id="PF02558"/>
    </source>
</evidence>
<dbReference type="PANTHER" id="PTHR21708">
    <property type="entry name" value="PROBABLE 2-DEHYDROPANTOATE 2-REDUCTASE"/>
    <property type="match status" value="1"/>
</dbReference>
<dbReference type="Pfam" id="PF08546">
    <property type="entry name" value="ApbA_C"/>
    <property type="match status" value="1"/>
</dbReference>
<feature type="domain" description="Ketopantoate reductase N-terminal" evidence="6">
    <location>
        <begin position="3"/>
        <end position="105"/>
    </location>
</feature>
<protein>
    <recommendedName>
        <fullName evidence="9">Ketopantoate reductase N-terminal domain-containing protein</fullName>
    </recommendedName>
</protein>
<evidence type="ECO:0000313" key="8">
    <source>
        <dbReference type="EMBL" id="SVD34170.1"/>
    </source>
</evidence>
<feature type="domain" description="Ketopantoate reductase C-terminal" evidence="7">
    <location>
        <begin position="197"/>
        <end position="254"/>
    </location>
</feature>
<feature type="non-terminal residue" evidence="8">
    <location>
        <position position="255"/>
    </location>
</feature>
<dbReference type="Gene3D" id="1.10.1040.10">
    <property type="entry name" value="N-(1-d-carboxylethyl)-l-norvaline Dehydrogenase, domain 2"/>
    <property type="match status" value="1"/>
</dbReference>
<evidence type="ECO:0000256" key="2">
    <source>
        <dbReference type="ARBA" id="ARBA00022538"/>
    </source>
</evidence>
<gene>
    <name evidence="8" type="ORF">METZ01_LOCUS387024</name>
</gene>
<keyword evidence="5" id="KW-0560">Oxidoreductase</keyword>
<dbReference type="GO" id="GO:0005737">
    <property type="term" value="C:cytoplasm"/>
    <property type="evidence" value="ECO:0007669"/>
    <property type="project" value="TreeGrafter"/>
</dbReference>
<evidence type="ECO:0008006" key="9">
    <source>
        <dbReference type="Google" id="ProtNLM"/>
    </source>
</evidence>
<dbReference type="Gene3D" id="3.40.50.720">
    <property type="entry name" value="NAD(P)-binding Rossmann-like Domain"/>
    <property type="match status" value="1"/>
</dbReference>
<dbReference type="InterPro" id="IPR051402">
    <property type="entry name" value="KPR-Related"/>
</dbReference>
<dbReference type="InterPro" id="IPR006036">
    <property type="entry name" value="K_uptake_TrkA"/>
</dbReference>
<dbReference type="NCBIfam" id="NF005089">
    <property type="entry name" value="PRK06522.1-4"/>
    <property type="match status" value="1"/>
</dbReference>
<dbReference type="EMBL" id="UINC01144574">
    <property type="protein sequence ID" value="SVD34170.1"/>
    <property type="molecule type" value="Genomic_DNA"/>
</dbReference>
<evidence type="ECO:0000256" key="3">
    <source>
        <dbReference type="ARBA" id="ARBA00022857"/>
    </source>
</evidence>
<dbReference type="GO" id="GO:0016491">
    <property type="term" value="F:oxidoreductase activity"/>
    <property type="evidence" value="ECO:0007669"/>
    <property type="project" value="UniProtKB-KW"/>
</dbReference>